<gene>
    <name evidence="1" type="ORF">GALL_89930</name>
</gene>
<organism evidence="1">
    <name type="scientific">mine drainage metagenome</name>
    <dbReference type="NCBI Taxonomy" id="410659"/>
    <lineage>
        <taxon>unclassified sequences</taxon>
        <taxon>metagenomes</taxon>
        <taxon>ecological metagenomes</taxon>
    </lineage>
</organism>
<dbReference type="EMBL" id="MLJW01000029">
    <property type="protein sequence ID" value="OIR08998.1"/>
    <property type="molecule type" value="Genomic_DNA"/>
</dbReference>
<reference evidence="1" key="1">
    <citation type="submission" date="2016-10" db="EMBL/GenBank/DDBJ databases">
        <title>Sequence of Gallionella enrichment culture.</title>
        <authorList>
            <person name="Poehlein A."/>
            <person name="Muehling M."/>
            <person name="Daniel R."/>
        </authorList>
    </citation>
    <scope>NUCLEOTIDE SEQUENCE</scope>
</reference>
<comment type="caution">
    <text evidence="1">The sequence shown here is derived from an EMBL/GenBank/DDBJ whole genome shotgun (WGS) entry which is preliminary data.</text>
</comment>
<evidence type="ECO:0000313" key="1">
    <source>
        <dbReference type="EMBL" id="OIR08998.1"/>
    </source>
</evidence>
<proteinExistence type="predicted"/>
<sequence>MNRSLKYVLFAEDRAFVARCLDVDVASEGDTKEEAISNLQEALNLYFEGHAASLSELPALEYQFGDVVVHA</sequence>
<dbReference type="AlphaFoldDB" id="A0A1J5TA27"/>
<dbReference type="InterPro" id="IPR035069">
    <property type="entry name" value="TTHA1013/TTHA0281-like"/>
</dbReference>
<dbReference type="SUPFAM" id="SSF143100">
    <property type="entry name" value="TTHA1013/TTHA0281-like"/>
    <property type="match status" value="1"/>
</dbReference>
<name>A0A1J5TA27_9ZZZZ</name>
<dbReference type="Pfam" id="PF24113">
    <property type="entry name" value="DUF7387"/>
    <property type="match status" value="1"/>
</dbReference>
<evidence type="ECO:0008006" key="2">
    <source>
        <dbReference type="Google" id="ProtNLM"/>
    </source>
</evidence>
<dbReference type="InterPro" id="IPR055811">
    <property type="entry name" value="DUF7387"/>
</dbReference>
<protein>
    <recommendedName>
        <fullName evidence="2">HicB-like antitoxin of toxin-antitoxin system domain-containing protein</fullName>
    </recommendedName>
</protein>
<accession>A0A1J5TA27</accession>
<dbReference type="Gene3D" id="3.30.160.250">
    <property type="match status" value="1"/>
</dbReference>